<dbReference type="EMBL" id="JACLQZ010000007">
    <property type="protein sequence ID" value="MBC2873459.1"/>
    <property type="molecule type" value="Genomic_DNA"/>
</dbReference>
<reference evidence="1" key="1">
    <citation type="submission" date="2020-08" db="EMBL/GenBank/DDBJ databases">
        <title>Tigecycline and colistin resistance in Klebsiella pneumoniae.</title>
        <authorList>
            <person name="Ramesh N."/>
            <person name="Shanthini T."/>
            <person name="Prasanth M."/>
            <person name="Senthilkumar N."/>
            <person name="Meesala Krishna M."/>
            <person name="Guruswami G."/>
        </authorList>
    </citation>
    <scope>NUCLEOTIDE SEQUENCE</scope>
    <source>
        <strain evidence="1">SHM 84C</strain>
    </source>
</reference>
<comment type="caution">
    <text evidence="1">The sequence shown here is derived from an EMBL/GenBank/DDBJ whole genome shotgun (WGS) entry which is preliminary data.</text>
</comment>
<protein>
    <submittedName>
        <fullName evidence="1">Uncharacterized protein</fullName>
    </submittedName>
</protein>
<evidence type="ECO:0000313" key="2">
    <source>
        <dbReference type="Proteomes" id="UP000629923"/>
    </source>
</evidence>
<organism evidence="1 2">
    <name type="scientific">Klebsiella pneumoniae</name>
    <dbReference type="NCBI Taxonomy" id="573"/>
    <lineage>
        <taxon>Bacteria</taxon>
        <taxon>Pseudomonadati</taxon>
        <taxon>Pseudomonadota</taxon>
        <taxon>Gammaproteobacteria</taxon>
        <taxon>Enterobacterales</taxon>
        <taxon>Enterobacteriaceae</taxon>
        <taxon>Klebsiella/Raoultella group</taxon>
        <taxon>Klebsiella</taxon>
        <taxon>Klebsiella pneumoniae complex</taxon>
    </lineage>
</organism>
<gene>
    <name evidence="1" type="ORF">H7U18_28555</name>
</gene>
<sequence length="78" mass="8885">MTVQRMAGATKIGIGNGLEASLIEDAEKLHRRERARQLTFCQTIQNKQYVFCTPESRIEGALLCILFMCHVIKELMTK</sequence>
<accession>A0A923J763</accession>
<name>A0A923J763_KLEPN</name>
<dbReference type="AlphaFoldDB" id="A0A923J763"/>
<proteinExistence type="predicted"/>
<dbReference type="Proteomes" id="UP000629923">
    <property type="component" value="Unassembled WGS sequence"/>
</dbReference>
<evidence type="ECO:0000313" key="1">
    <source>
        <dbReference type="EMBL" id="MBC2873459.1"/>
    </source>
</evidence>